<keyword evidence="2" id="KW-1185">Reference proteome</keyword>
<protein>
    <submittedName>
        <fullName evidence="1">Uncharacterized protein</fullName>
    </submittedName>
</protein>
<name>A0A401G7F7_9APHY</name>
<evidence type="ECO:0000313" key="1">
    <source>
        <dbReference type="EMBL" id="GBE78102.1"/>
    </source>
</evidence>
<dbReference type="EMBL" id="BFAD01000001">
    <property type="protein sequence ID" value="GBE78102.1"/>
    <property type="molecule type" value="Genomic_DNA"/>
</dbReference>
<gene>
    <name evidence="1" type="ORF">SCP_0109840</name>
</gene>
<accession>A0A401G7F7</accession>
<dbReference type="OrthoDB" id="3361363at2759"/>
<dbReference type="AlphaFoldDB" id="A0A401G7F7"/>
<dbReference type="Proteomes" id="UP000287166">
    <property type="component" value="Unassembled WGS sequence"/>
</dbReference>
<dbReference type="STRING" id="139825.A0A401G7F7"/>
<dbReference type="GeneID" id="38775019"/>
<comment type="caution">
    <text evidence="1">The sequence shown here is derived from an EMBL/GenBank/DDBJ whole genome shotgun (WGS) entry which is preliminary data.</text>
</comment>
<proteinExistence type="predicted"/>
<reference evidence="1 2" key="1">
    <citation type="journal article" date="2018" name="Sci. Rep.">
        <title>Genome sequence of the cauliflower mushroom Sparassis crispa (Hanabiratake) and its association with beneficial usage.</title>
        <authorList>
            <person name="Kiyama R."/>
            <person name="Furutani Y."/>
            <person name="Kawaguchi K."/>
            <person name="Nakanishi T."/>
        </authorList>
    </citation>
    <scope>NUCLEOTIDE SEQUENCE [LARGE SCALE GENOMIC DNA]</scope>
</reference>
<dbReference type="InParanoid" id="A0A401G7F7"/>
<organism evidence="1 2">
    <name type="scientific">Sparassis crispa</name>
    <dbReference type="NCBI Taxonomy" id="139825"/>
    <lineage>
        <taxon>Eukaryota</taxon>
        <taxon>Fungi</taxon>
        <taxon>Dikarya</taxon>
        <taxon>Basidiomycota</taxon>
        <taxon>Agaricomycotina</taxon>
        <taxon>Agaricomycetes</taxon>
        <taxon>Polyporales</taxon>
        <taxon>Sparassidaceae</taxon>
        <taxon>Sparassis</taxon>
    </lineage>
</organism>
<dbReference type="RefSeq" id="XP_027609015.1">
    <property type="nucleotide sequence ID" value="XM_027753214.1"/>
</dbReference>
<evidence type="ECO:0000313" key="2">
    <source>
        <dbReference type="Proteomes" id="UP000287166"/>
    </source>
</evidence>
<sequence length="206" mass="22553">MGHIVIIFNLHVPSLYNLSSSDLPLLVSVREISHRLLLSLHEPSFPSDTTYSSFPEPASPLPTPVSSSFLMNHASNATTQEVPRECVRIGFVTPPFKDPKIPVSDHLHAHAYNLPADRMGWWRAIAFNPLAWYAIDDLIAEIREESSNNRIRSGMNARPIDFVPHAGSRKGTASGVETTEPSLGVVDLEGGELTTAARRGGSVHVQ</sequence>